<reference evidence="2 4" key="1">
    <citation type="submission" date="2018-07" db="EMBL/GenBank/DDBJ databases">
        <title>High quality draft genome sequencing of Enterococcus faecium exhibiting probiotic potential isolated from mucus of freshwater fish.</title>
        <authorList>
            <person name="El-Jeni R."/>
            <person name="Ghedira K."/>
            <person name="Abdelhak S."/>
            <person name="El-Bour M."/>
            <person name="Bouhaouala-Zahar B."/>
        </authorList>
    </citation>
    <scope>NUCLEOTIDE SEQUENCE [LARGE SCALE GENOMIC DNA]</scope>
    <source>
        <strain evidence="2 4">R.A73</strain>
    </source>
</reference>
<dbReference type="Proteomes" id="UP000448762">
    <property type="component" value="Unassembled WGS sequence"/>
</dbReference>
<dbReference type="EMBL" id="QOVC01000001">
    <property type="protein sequence ID" value="KAA0692834.1"/>
    <property type="molecule type" value="Genomic_DNA"/>
</dbReference>
<evidence type="ECO:0000313" key="4">
    <source>
        <dbReference type="Proteomes" id="UP000448762"/>
    </source>
</evidence>
<organism evidence="2 4">
    <name type="scientific">Enterococcus faecium</name>
    <name type="common">Streptococcus faecium</name>
    <dbReference type="NCBI Taxonomy" id="1352"/>
    <lineage>
        <taxon>Bacteria</taxon>
        <taxon>Bacillati</taxon>
        <taxon>Bacillota</taxon>
        <taxon>Bacilli</taxon>
        <taxon>Lactobacillales</taxon>
        <taxon>Enterococcaceae</taxon>
        <taxon>Enterococcus</taxon>
    </lineage>
</organism>
<accession>A0A7V7KUP6</accession>
<evidence type="ECO:0000313" key="1">
    <source>
        <dbReference type="EMBL" id="AYM72899.1"/>
    </source>
</evidence>
<evidence type="ECO:0000313" key="2">
    <source>
        <dbReference type="EMBL" id="KAA0692834.1"/>
    </source>
</evidence>
<proteinExistence type="predicted"/>
<dbReference type="AlphaFoldDB" id="A0A7V7KUP6"/>
<dbReference type="EMBL" id="CP033041">
    <property type="protein sequence ID" value="AYM72899.1"/>
    <property type="molecule type" value="Genomic_DNA"/>
</dbReference>
<dbReference type="Proteomes" id="UP000275747">
    <property type="component" value="Chromosome"/>
</dbReference>
<gene>
    <name evidence="1" type="ORF">D9Z05_06330</name>
    <name evidence="2" type="ORF">DTX73_00955</name>
</gene>
<evidence type="ECO:0000313" key="3">
    <source>
        <dbReference type="Proteomes" id="UP000275747"/>
    </source>
</evidence>
<reference evidence="1 3" key="2">
    <citation type="submission" date="2018-10" db="EMBL/GenBank/DDBJ databases">
        <title>Escaping from acidified nitrite in gastric host defense: Transcriptomic basis for resistance to free nitrous acid in Enterococcus faecalis.</title>
        <authorList>
            <person name="Yu Z."/>
            <person name="Shi D."/>
            <person name="Liu W."/>
            <person name="Meng F."/>
        </authorList>
    </citation>
    <scope>NUCLEOTIDE SEQUENCE [LARGE SCALE GENOMIC DNA]</scope>
    <source>
        <strain evidence="1 3">JE1</strain>
    </source>
</reference>
<name>A0A7V7KUP6_ENTFC</name>
<protein>
    <submittedName>
        <fullName evidence="2">Uncharacterized protein</fullName>
    </submittedName>
</protein>
<sequence>MRIGETAMNKLSKQESNVLKETFEKEYGVSTEEVYKAASQGVAIASEAIRKLGFLYKMMLVNGRERNENKRRMLR</sequence>